<proteinExistence type="predicted"/>
<organism evidence="2 3">
    <name type="scientific">Georhizobium profundi</name>
    <dbReference type="NCBI Taxonomy" id="2341112"/>
    <lineage>
        <taxon>Bacteria</taxon>
        <taxon>Pseudomonadati</taxon>
        <taxon>Pseudomonadota</taxon>
        <taxon>Alphaproteobacteria</taxon>
        <taxon>Hyphomicrobiales</taxon>
        <taxon>Rhizobiaceae</taxon>
        <taxon>Georhizobium</taxon>
    </lineage>
</organism>
<evidence type="ECO:0000259" key="1">
    <source>
        <dbReference type="PROSITE" id="PS51154"/>
    </source>
</evidence>
<keyword evidence="3" id="KW-1185">Reference proteome</keyword>
<name>A0A3Q8XTL7_9HYPH</name>
<reference evidence="2 3" key="1">
    <citation type="submission" date="2018-09" db="EMBL/GenBank/DDBJ databases">
        <title>Marinorhizobium profundi gen. nov., sp. nov., isolated from a deep-sea sediment sample from the New Britain Trench and proposal of Marinorhizobiaceae fam. nov. in the order Rhizobiales of the class Alphaproteobacteria.</title>
        <authorList>
            <person name="Cao J."/>
        </authorList>
    </citation>
    <scope>NUCLEOTIDE SEQUENCE [LARGE SCALE GENOMIC DNA]</scope>
    <source>
        <strain evidence="2 3">WS11</strain>
    </source>
</reference>
<dbReference type="OrthoDB" id="6194521at2"/>
<evidence type="ECO:0000313" key="2">
    <source>
        <dbReference type="EMBL" id="AZN73363.1"/>
    </source>
</evidence>
<feature type="domain" description="Macro" evidence="1">
    <location>
        <begin position="1"/>
        <end position="176"/>
    </location>
</feature>
<dbReference type="PANTHER" id="PTHR11106:SF27">
    <property type="entry name" value="MACRO DOMAIN-CONTAINING PROTEIN"/>
    <property type="match status" value="1"/>
</dbReference>
<sequence length="187" mass="19743">MKLLVEGVTLQCVQGDITRQSDISAIVNAANAQLAPGGGVAGAIHAAAGSGLAKACRALAPIHPGQAVITKGYRLENDYIIHCLGPVFGRDEPADELLANCYKEALALADQHRIASVAFPAIATGAFGYPFEAAAEVASVAVVDASLRLKHVRHVRFVFHEPTGMNVFPKYLIRAVARLNEAKFAET</sequence>
<dbReference type="Pfam" id="PF01661">
    <property type="entry name" value="Macro"/>
    <property type="match status" value="1"/>
</dbReference>
<evidence type="ECO:0000313" key="3">
    <source>
        <dbReference type="Proteomes" id="UP000268192"/>
    </source>
</evidence>
<dbReference type="AlphaFoldDB" id="A0A3Q8XTL7"/>
<dbReference type="SMART" id="SM00506">
    <property type="entry name" value="A1pp"/>
    <property type="match status" value="1"/>
</dbReference>
<dbReference type="SUPFAM" id="SSF52949">
    <property type="entry name" value="Macro domain-like"/>
    <property type="match status" value="1"/>
</dbReference>
<dbReference type="KEGG" id="abaw:D5400_20570"/>
<dbReference type="Proteomes" id="UP000268192">
    <property type="component" value="Chromosome"/>
</dbReference>
<accession>A0A3Q8XTL7</accession>
<dbReference type="InterPro" id="IPR002589">
    <property type="entry name" value="Macro_dom"/>
</dbReference>
<dbReference type="PANTHER" id="PTHR11106">
    <property type="entry name" value="GANGLIOSIDE INDUCED DIFFERENTIATION ASSOCIATED PROTEIN 2-RELATED"/>
    <property type="match status" value="1"/>
</dbReference>
<dbReference type="RefSeq" id="WP_126012211.1">
    <property type="nucleotide sequence ID" value="NZ_CP032509.1"/>
</dbReference>
<gene>
    <name evidence="2" type="ORF">D5400_20570</name>
</gene>
<dbReference type="PROSITE" id="PS51154">
    <property type="entry name" value="MACRO"/>
    <property type="match status" value="1"/>
</dbReference>
<dbReference type="InterPro" id="IPR043472">
    <property type="entry name" value="Macro_dom-like"/>
</dbReference>
<protein>
    <submittedName>
        <fullName evidence="2">RNase III inhibitor</fullName>
    </submittedName>
</protein>
<dbReference type="EMBL" id="CP032509">
    <property type="protein sequence ID" value="AZN73363.1"/>
    <property type="molecule type" value="Genomic_DNA"/>
</dbReference>
<dbReference type="Gene3D" id="3.40.220.10">
    <property type="entry name" value="Leucine Aminopeptidase, subunit E, domain 1"/>
    <property type="match status" value="1"/>
</dbReference>